<evidence type="ECO:0000313" key="2">
    <source>
        <dbReference type="EMBL" id="GAA2280870.1"/>
    </source>
</evidence>
<accession>A0ABN3F103</accession>
<feature type="domain" description="Tn3 transposase DDE" evidence="1">
    <location>
        <begin position="364"/>
        <end position="464"/>
    </location>
</feature>
<keyword evidence="3" id="KW-1185">Reference proteome</keyword>
<reference evidence="2 3" key="1">
    <citation type="journal article" date="2019" name="Int. J. Syst. Evol. Microbiol.">
        <title>The Global Catalogue of Microorganisms (GCM) 10K type strain sequencing project: providing services to taxonomists for standard genome sequencing and annotation.</title>
        <authorList>
            <consortium name="The Broad Institute Genomics Platform"/>
            <consortium name="The Broad Institute Genome Sequencing Center for Infectious Disease"/>
            <person name="Wu L."/>
            <person name="Ma J."/>
        </authorList>
    </citation>
    <scope>NUCLEOTIDE SEQUENCE [LARGE SCALE GENOMIC DNA]</scope>
    <source>
        <strain evidence="2 3">JCM 7356</strain>
    </source>
</reference>
<gene>
    <name evidence="2" type="ORF">GCM10010430_78710</name>
</gene>
<dbReference type="EMBL" id="BAAATR010000081">
    <property type="protein sequence ID" value="GAA2280870.1"/>
    <property type="molecule type" value="Genomic_DNA"/>
</dbReference>
<protein>
    <recommendedName>
        <fullName evidence="1">Tn3 transposase DDE domain-containing protein</fullName>
    </recommendedName>
</protein>
<dbReference type="Proteomes" id="UP001500305">
    <property type="component" value="Unassembled WGS sequence"/>
</dbReference>
<dbReference type="RefSeq" id="WP_344641365.1">
    <property type="nucleotide sequence ID" value="NZ_BAAATR010000081.1"/>
</dbReference>
<evidence type="ECO:0000259" key="1">
    <source>
        <dbReference type="Pfam" id="PF01526"/>
    </source>
</evidence>
<proteinExistence type="predicted"/>
<comment type="caution">
    <text evidence="2">The sequence shown here is derived from an EMBL/GenBank/DDBJ whole genome shotgun (WGS) entry which is preliminary data.</text>
</comment>
<organism evidence="2 3">
    <name type="scientific">Kitasatospora cystarginea</name>
    <dbReference type="NCBI Taxonomy" id="58350"/>
    <lineage>
        <taxon>Bacteria</taxon>
        <taxon>Bacillati</taxon>
        <taxon>Actinomycetota</taxon>
        <taxon>Actinomycetes</taxon>
        <taxon>Kitasatosporales</taxon>
        <taxon>Streptomycetaceae</taxon>
        <taxon>Kitasatospora</taxon>
    </lineage>
</organism>
<sequence>MAGEAIRAEAASKNNPADLINVALEQLVQQGLELPAFSTLDRMAMSIRTEVNTDIFALVHRRIGGKDRAGLLRLVTTLGLDRKTLFNQLKQPAKRATWSHLKKLADHRRWLDELGDTEMWLEGLAAGKIADFAGEAEAADAAVLQDYAETKRVTLIACLLHKARMRVRDDLTTMFCKRVATKVKRARDELEEIRRQQHGIVEVLVGNYRTLLRQVDTDGPAQTARAKAGALTKETLDALEGLDEEALPGEVSRRLNRKVSAAFLKLSEGLMMQSNGLFSVTSVVDGFGGFAAQYDQIEKVSAHHGDLWEVLLHGHLKADRPVMLNLLENLDLVATSEDSRVLDALGHLLRFRNSRDYLPRQGQVTDPQMRRRVTAATNKVEAFNGFSEWVRFGNRGVIADNDPVEQEKAVKFNALLTNCLIFHNTLDIAQAVRELQAGGWKIDPEDLAEVSPYLTEKITRFGEYSTHELDLRPEAYEPHLDVDFTKLGSQDHPEASPAA</sequence>
<dbReference type="Pfam" id="PF01526">
    <property type="entry name" value="DDE_Tnp_Tn3"/>
    <property type="match status" value="1"/>
</dbReference>
<dbReference type="InterPro" id="IPR002513">
    <property type="entry name" value="Tn3_Tnp_DDE_dom"/>
</dbReference>
<name>A0ABN3F103_9ACTN</name>
<evidence type="ECO:0000313" key="3">
    <source>
        <dbReference type="Proteomes" id="UP001500305"/>
    </source>
</evidence>